<dbReference type="GO" id="GO:0018788">
    <property type="term" value="F:atrazine chlorohydrolase activity"/>
    <property type="evidence" value="ECO:0007669"/>
    <property type="project" value="UniProtKB-EC"/>
</dbReference>
<organism evidence="4 5">
    <name type="scientific">Pigmentiphaga humi</name>
    <dbReference type="NCBI Taxonomy" id="2478468"/>
    <lineage>
        <taxon>Bacteria</taxon>
        <taxon>Pseudomonadati</taxon>
        <taxon>Pseudomonadota</taxon>
        <taxon>Betaproteobacteria</taxon>
        <taxon>Burkholderiales</taxon>
        <taxon>Alcaligenaceae</taxon>
        <taxon>Pigmentiphaga</taxon>
    </lineage>
</organism>
<evidence type="ECO:0000256" key="2">
    <source>
        <dbReference type="ARBA" id="ARBA00022801"/>
    </source>
</evidence>
<dbReference type="PANTHER" id="PTHR43794:SF11">
    <property type="entry name" value="AMIDOHYDROLASE-RELATED DOMAIN-CONTAINING PROTEIN"/>
    <property type="match status" value="1"/>
</dbReference>
<dbReference type="RefSeq" id="WP_124079529.1">
    <property type="nucleotide sequence ID" value="NZ_UWPJ01000017.1"/>
</dbReference>
<keyword evidence="5" id="KW-1185">Reference proteome</keyword>
<reference evidence="4 5" key="1">
    <citation type="submission" date="2018-10" db="EMBL/GenBank/DDBJ databases">
        <authorList>
            <person name="Criscuolo A."/>
        </authorList>
    </citation>
    <scope>NUCLEOTIDE SEQUENCE [LARGE SCALE GENOMIC DNA]</scope>
    <source>
        <strain evidence="4">DnA1</strain>
    </source>
</reference>
<comment type="similarity">
    <text evidence="1">Belongs to the metallo-dependent hydrolases superfamily. ATZ/TRZ family.</text>
</comment>
<evidence type="ECO:0000313" key="4">
    <source>
        <dbReference type="EMBL" id="VCU70007.1"/>
    </source>
</evidence>
<dbReference type="SUPFAM" id="SSF51556">
    <property type="entry name" value="Metallo-dependent hydrolases"/>
    <property type="match status" value="1"/>
</dbReference>
<evidence type="ECO:0000259" key="3">
    <source>
        <dbReference type="Pfam" id="PF01979"/>
    </source>
</evidence>
<dbReference type="AlphaFoldDB" id="A0A3P4B135"/>
<accession>A0A3P4B135</accession>
<dbReference type="GO" id="GO:0016810">
    <property type="term" value="F:hydrolase activity, acting on carbon-nitrogen (but not peptide) bonds"/>
    <property type="evidence" value="ECO:0007669"/>
    <property type="project" value="InterPro"/>
</dbReference>
<dbReference type="Proteomes" id="UP000277294">
    <property type="component" value="Unassembled WGS sequence"/>
</dbReference>
<dbReference type="OrthoDB" id="9766983at2"/>
<dbReference type="InterPro" id="IPR011059">
    <property type="entry name" value="Metal-dep_hydrolase_composite"/>
</dbReference>
<dbReference type="Gene3D" id="2.30.40.10">
    <property type="entry name" value="Urease, subunit C, domain 1"/>
    <property type="match status" value="1"/>
</dbReference>
<feature type="domain" description="Amidohydrolase-related" evidence="3">
    <location>
        <begin position="72"/>
        <end position="418"/>
    </location>
</feature>
<proteinExistence type="inferred from homology"/>
<keyword evidence="2 4" id="KW-0378">Hydrolase</keyword>
<dbReference type="EC" id="3.8.1.8" evidence="4"/>
<evidence type="ECO:0000313" key="5">
    <source>
        <dbReference type="Proteomes" id="UP000277294"/>
    </source>
</evidence>
<gene>
    <name evidence="4" type="primary">atzA</name>
    <name evidence="4" type="ORF">PIGHUM_02074</name>
</gene>
<evidence type="ECO:0000256" key="1">
    <source>
        <dbReference type="ARBA" id="ARBA00006745"/>
    </source>
</evidence>
<dbReference type="Pfam" id="PF01979">
    <property type="entry name" value="Amidohydro_1"/>
    <property type="match status" value="1"/>
</dbReference>
<sequence>MQQRIGPQGRPHSLPDGGEFILRGGYVMTMSDALGDMPGADVHVRGGAIAAVGAGLAARAGGVPVVDAADMIVMPGFVDTHWHLWNCSLRALVRGDDPERGYFPVTLGVGPRFAPEDSYCSVRLGLAEGLQSGITTVQNWSHNTRSPAHADAEIAAMRAMGVRGRYAYGWGQDLPLERPMDLRDLARVQAQLAAEDGLLSAGAALRTPIANPRGIVPIDVARQEFEGVRALGLPITMHARPGIVSVLDQHGLLGPDLQLVHPQGVSPAERRRLAECGTSFSCSPTIEVLYAQAARGEIQFHELEEAGVAQSLSVDSSSASANADFFTCMRTLLWSHKQRFGAKVPLSARRLLRLATLDGARDLGLDGLVGSLDPGKRADIILVRMEDLNMAPVTDPAFSLVYSAQPANVDTVIVDGRILLRGGEFTACDPGEIMREARVSIERLAAQAA</sequence>
<dbReference type="InterPro" id="IPR006680">
    <property type="entry name" value="Amidohydro-rel"/>
</dbReference>
<dbReference type="EMBL" id="UWPJ01000017">
    <property type="protein sequence ID" value="VCU70007.1"/>
    <property type="molecule type" value="Genomic_DNA"/>
</dbReference>
<name>A0A3P4B135_9BURK</name>
<dbReference type="NCBIfam" id="NF006056">
    <property type="entry name" value="PRK08204.1"/>
    <property type="match status" value="1"/>
</dbReference>
<dbReference type="InterPro" id="IPR050287">
    <property type="entry name" value="MTA/SAH_deaminase"/>
</dbReference>
<dbReference type="SUPFAM" id="SSF51338">
    <property type="entry name" value="Composite domain of metallo-dependent hydrolases"/>
    <property type="match status" value="2"/>
</dbReference>
<dbReference type="PANTHER" id="PTHR43794">
    <property type="entry name" value="AMINOHYDROLASE SSNA-RELATED"/>
    <property type="match status" value="1"/>
</dbReference>
<dbReference type="InterPro" id="IPR032466">
    <property type="entry name" value="Metal_Hydrolase"/>
</dbReference>
<protein>
    <submittedName>
        <fullName evidence="4">Atrazine chlorohydrolase</fullName>
        <ecNumber evidence="4">3.8.1.8</ecNumber>
    </submittedName>
</protein>
<dbReference type="Gene3D" id="3.20.20.140">
    <property type="entry name" value="Metal-dependent hydrolases"/>
    <property type="match status" value="1"/>
</dbReference>